<evidence type="ECO:0000313" key="4">
    <source>
        <dbReference type="EMBL" id="EDO43889.1"/>
    </source>
</evidence>
<keyword evidence="5" id="KW-1185">Reference proteome</keyword>
<evidence type="ECO:0000256" key="2">
    <source>
        <dbReference type="ARBA" id="ARBA00022723"/>
    </source>
</evidence>
<dbReference type="STRING" id="45351.A7RX12"/>
<gene>
    <name evidence="4" type="ORF">NEMVEDRAFT_v1g241262</name>
</gene>
<dbReference type="PANTHER" id="PTHR23080:SF63">
    <property type="entry name" value="TICK TRANSPOSON"/>
    <property type="match status" value="1"/>
</dbReference>
<dbReference type="HOGENOM" id="CLU_1009360_0_0_1"/>
<dbReference type="InParanoid" id="A7RX12"/>
<comment type="cofactor">
    <cofactor evidence="1">
        <name>a divalent metal cation</name>
        <dbReference type="ChEBI" id="CHEBI:60240"/>
    </cofactor>
</comment>
<dbReference type="PROSITE" id="PS50058">
    <property type="entry name" value="G_PROTEIN_GAMMA"/>
    <property type="match status" value="1"/>
</dbReference>
<feature type="domain" description="G protein gamma" evidence="3">
    <location>
        <begin position="18"/>
        <end position="93"/>
    </location>
</feature>
<accession>A7RX12</accession>
<evidence type="ECO:0000313" key="5">
    <source>
        <dbReference type="Proteomes" id="UP000001593"/>
    </source>
</evidence>
<evidence type="ECO:0000256" key="1">
    <source>
        <dbReference type="ARBA" id="ARBA00001968"/>
    </source>
</evidence>
<protein>
    <recommendedName>
        <fullName evidence="3">G protein gamma domain-containing protein</fullName>
    </recommendedName>
</protein>
<proteinExistence type="predicted"/>
<dbReference type="EMBL" id="DS469549">
    <property type="protein sequence ID" value="EDO43889.1"/>
    <property type="molecule type" value="Genomic_DNA"/>
</dbReference>
<dbReference type="Proteomes" id="UP000001593">
    <property type="component" value="Unassembled WGS sequence"/>
</dbReference>
<sequence>MDTTNPDWAPTVNLGHSNVGDVSMAVNRNARAKSRQKKREEILEQGRVDMANTSQEIEITSHDFEDPTIISIPEEFELNKSAQTKHNPTRDQACQTDIGMSQLEEEKIYLQSVLEELSNLRKHLVSIKLTEETFKENSETTKFYTGLPNYNTFNCVYKLIHPHIKRNSQNALDAFNRPSSLIARAMTWSNYKHHNTIKFLIGITPQGVISFISKAWGGRVSDKHLTEHCSILSKLLPGDIVLADRGFDIADSVGFYQAKLPSQPLQEGNHSWQPMT</sequence>
<evidence type="ECO:0000259" key="3">
    <source>
        <dbReference type="PROSITE" id="PS50058"/>
    </source>
</evidence>
<keyword evidence="2" id="KW-0479">Metal-binding</keyword>
<dbReference type="eggNOG" id="ENOG502RXBE">
    <property type="taxonomic scope" value="Eukaryota"/>
</dbReference>
<dbReference type="InterPro" id="IPR015898">
    <property type="entry name" value="G-protein_gamma-like_dom"/>
</dbReference>
<dbReference type="Pfam" id="PF13359">
    <property type="entry name" value="DDE_Tnp_4"/>
    <property type="match status" value="1"/>
</dbReference>
<dbReference type="AlphaFoldDB" id="A7RX12"/>
<dbReference type="InterPro" id="IPR027806">
    <property type="entry name" value="HARBI1_dom"/>
</dbReference>
<organism evidence="4 5">
    <name type="scientific">Nematostella vectensis</name>
    <name type="common">Starlet sea anemone</name>
    <dbReference type="NCBI Taxonomy" id="45351"/>
    <lineage>
        <taxon>Eukaryota</taxon>
        <taxon>Metazoa</taxon>
        <taxon>Cnidaria</taxon>
        <taxon>Anthozoa</taxon>
        <taxon>Hexacorallia</taxon>
        <taxon>Actiniaria</taxon>
        <taxon>Edwardsiidae</taxon>
        <taxon>Nematostella</taxon>
    </lineage>
</organism>
<reference evidence="4 5" key="1">
    <citation type="journal article" date="2007" name="Science">
        <title>Sea anemone genome reveals ancestral eumetazoan gene repertoire and genomic organization.</title>
        <authorList>
            <person name="Putnam N.H."/>
            <person name="Srivastava M."/>
            <person name="Hellsten U."/>
            <person name="Dirks B."/>
            <person name="Chapman J."/>
            <person name="Salamov A."/>
            <person name="Terry A."/>
            <person name="Shapiro H."/>
            <person name="Lindquist E."/>
            <person name="Kapitonov V.V."/>
            <person name="Jurka J."/>
            <person name="Genikhovich G."/>
            <person name="Grigoriev I.V."/>
            <person name="Lucas S.M."/>
            <person name="Steele R.E."/>
            <person name="Finnerty J.R."/>
            <person name="Technau U."/>
            <person name="Martindale M.Q."/>
            <person name="Rokhsar D.S."/>
        </authorList>
    </citation>
    <scope>NUCLEOTIDE SEQUENCE [LARGE SCALE GENOMIC DNA]</scope>
    <source>
        <strain evidence="5">CH2 X CH6</strain>
    </source>
</reference>
<dbReference type="PANTHER" id="PTHR23080">
    <property type="entry name" value="THAP DOMAIN PROTEIN"/>
    <property type="match status" value="1"/>
</dbReference>
<dbReference type="GO" id="GO:0007186">
    <property type="term" value="P:G protein-coupled receptor signaling pathway"/>
    <property type="evidence" value="ECO:0007669"/>
    <property type="project" value="InterPro"/>
</dbReference>
<dbReference type="OMA" id="NIQHEKP"/>
<dbReference type="GO" id="GO:0046872">
    <property type="term" value="F:metal ion binding"/>
    <property type="evidence" value="ECO:0007669"/>
    <property type="project" value="UniProtKB-KW"/>
</dbReference>
<name>A7RX12_NEMVE</name>
<dbReference type="PhylomeDB" id="A7RX12"/>